<keyword evidence="1" id="KW-1133">Transmembrane helix</keyword>
<protein>
    <submittedName>
        <fullName evidence="2">Uncharacterized protein</fullName>
    </submittedName>
</protein>
<gene>
    <name evidence="2" type="ORF">QN277_024604</name>
</gene>
<evidence type="ECO:0000313" key="2">
    <source>
        <dbReference type="EMBL" id="KAK4267879.1"/>
    </source>
</evidence>
<dbReference type="FunFam" id="3.90.550.50:FF:000006">
    <property type="entry name" value="Fringe-related protein-like"/>
    <property type="match status" value="1"/>
</dbReference>
<reference evidence="2" key="1">
    <citation type="submission" date="2023-10" db="EMBL/GenBank/DDBJ databases">
        <title>Chromosome-level genome of the transformable northern wattle, Acacia crassicarpa.</title>
        <authorList>
            <person name="Massaro I."/>
            <person name="Sinha N.R."/>
            <person name="Poethig S."/>
            <person name="Leichty A.R."/>
        </authorList>
    </citation>
    <scope>NUCLEOTIDE SEQUENCE</scope>
    <source>
        <strain evidence="2">Acra3RX</strain>
        <tissue evidence="2">Leaf</tissue>
    </source>
</reference>
<feature type="transmembrane region" description="Helical" evidence="1">
    <location>
        <begin position="12"/>
        <end position="37"/>
    </location>
</feature>
<dbReference type="InterPro" id="IPR006740">
    <property type="entry name" value="DUF604"/>
</dbReference>
<keyword evidence="1" id="KW-0812">Transmembrane</keyword>
<dbReference type="Gene3D" id="3.90.550.50">
    <property type="match status" value="1"/>
</dbReference>
<sequence>MPSSTVIHHLKSWIIPLSLFLKISLTLSTFLLLLVFFHKVHLYNRTPEFNFNHSVQHYTTTAAPVVGDREPTNISHILFGLGGSAKTWPKRRPYVELYWQPNVTRGFVWMDQKPPENETWPQTSPPYKVSANTSSFNYTCWYGDPSAVRLTRIVKESFELGLKNVRWFVMGDDDTLFFPENLVTVLNKYDHNDLYYIGTDSESVEQDVIFSYKNAFGGGGYAISYPLAEELVKILDGCINRYAQLYGGDQKIQACVSEIGVQTTKERGFHQVDIRGSSYGLLAAHPVAPLVSLHHVEAVDQLFPSLNRVESYRKLVTAYKMDPGRISQQSICYDLQRNWSISVSWGYSVQLYPSLMMAKELEKVLGTFQTWASWSDEPFVFDVRSVSDPCGRPVVYFLDRVESVGNGDTRSTYIRYGDVLEKKCDGENYTATMRVDLVVVTAPQFTRDLWNKAPRRQCCEVMNNKSDAVESTVEIKIRGCHRFESLTPP</sequence>
<comment type="caution">
    <text evidence="2">The sequence shown here is derived from an EMBL/GenBank/DDBJ whole genome shotgun (WGS) entry which is preliminary data.</text>
</comment>
<organism evidence="2 3">
    <name type="scientific">Acacia crassicarpa</name>
    <name type="common">northern wattle</name>
    <dbReference type="NCBI Taxonomy" id="499986"/>
    <lineage>
        <taxon>Eukaryota</taxon>
        <taxon>Viridiplantae</taxon>
        <taxon>Streptophyta</taxon>
        <taxon>Embryophyta</taxon>
        <taxon>Tracheophyta</taxon>
        <taxon>Spermatophyta</taxon>
        <taxon>Magnoliopsida</taxon>
        <taxon>eudicotyledons</taxon>
        <taxon>Gunneridae</taxon>
        <taxon>Pentapetalae</taxon>
        <taxon>rosids</taxon>
        <taxon>fabids</taxon>
        <taxon>Fabales</taxon>
        <taxon>Fabaceae</taxon>
        <taxon>Caesalpinioideae</taxon>
        <taxon>mimosoid clade</taxon>
        <taxon>Acacieae</taxon>
        <taxon>Acacia</taxon>
    </lineage>
</organism>
<accession>A0AAE1MJQ8</accession>
<dbReference type="AlphaFoldDB" id="A0AAE1MJQ8"/>
<dbReference type="Pfam" id="PF04646">
    <property type="entry name" value="DUF604"/>
    <property type="match status" value="1"/>
</dbReference>
<dbReference type="Proteomes" id="UP001293593">
    <property type="component" value="Unassembled WGS sequence"/>
</dbReference>
<dbReference type="EMBL" id="JAWXYG010000007">
    <property type="protein sequence ID" value="KAK4267879.1"/>
    <property type="molecule type" value="Genomic_DNA"/>
</dbReference>
<keyword evidence="3" id="KW-1185">Reference proteome</keyword>
<keyword evidence="1" id="KW-0472">Membrane</keyword>
<name>A0AAE1MJQ8_9FABA</name>
<proteinExistence type="predicted"/>
<dbReference type="PANTHER" id="PTHR10811">
    <property type="entry name" value="FRINGE-RELATED"/>
    <property type="match status" value="1"/>
</dbReference>
<evidence type="ECO:0000313" key="3">
    <source>
        <dbReference type="Proteomes" id="UP001293593"/>
    </source>
</evidence>
<evidence type="ECO:0000256" key="1">
    <source>
        <dbReference type="SAM" id="Phobius"/>
    </source>
</evidence>